<comment type="caution">
    <text evidence="15">The sequence shown here is derived from an EMBL/GenBank/DDBJ whole genome shotgun (WGS) entry which is preliminary data.</text>
</comment>
<evidence type="ECO:0000256" key="2">
    <source>
        <dbReference type="ARBA" id="ARBA00004370"/>
    </source>
</evidence>
<gene>
    <name evidence="15" type="ORF">GGX14DRAFT_629675</name>
</gene>
<proteinExistence type="inferred from homology"/>
<keyword evidence="7 13" id="KW-0479">Metal-binding</keyword>
<sequence length="533" mass="59485">MSSNISTLLGTIGAYALYTVVKALYAHLSSPLRKLPGPPSAHWFYGNTTELIEDQFSGLIERWVQQYGPTFRIHQLLGTYKLLTTDTKAIHHILNNTHIYQKSETMRDHLSRIVGPGILVVENEDHRRQNPAFGVPQVRALTDIFVQKSIELRDIWIKQAARGGGLARVEALSALNKASLDIIGLAGFNYDIRALEADEDTPPDELIEAFNRLCTLQTGMSISRFMRQQFPILRHIPTTADRIAKESQAEMRKIGQSILEERKRQVGEGATFETGRGRDLLSLLVRANTAKDVPASQRLSDEDVVAQVPTFLVAGHETSSTAITWALFALTQNKTAQTELRQELLTVSTDAPTLDELDHLPYLDCVVRETLRLHAPVTDMNRIALKDDVVPLEKPYTDSKGVVCETVHVKKGQLIFIPVTALNHDTTIWGDDAMEFKPERWAQERPISNSIPGIYNHMLTFSGGPRNCMGFRFAVAEIKAFLFTLFRAFEFDLGAPRADIGQRDTGVVIRPMLLSEPEGGSQLPLLMKPVAAQ</sequence>
<evidence type="ECO:0000256" key="13">
    <source>
        <dbReference type="PIRSR" id="PIRSR602403-1"/>
    </source>
</evidence>
<keyword evidence="9 14" id="KW-0560">Oxidoreductase</keyword>
<evidence type="ECO:0000256" key="7">
    <source>
        <dbReference type="ARBA" id="ARBA00022723"/>
    </source>
</evidence>
<evidence type="ECO:0000256" key="5">
    <source>
        <dbReference type="ARBA" id="ARBA00022617"/>
    </source>
</evidence>
<evidence type="ECO:0000313" key="16">
    <source>
        <dbReference type="Proteomes" id="UP001219525"/>
    </source>
</evidence>
<accession>A0AAD6YS40</accession>
<evidence type="ECO:0000256" key="11">
    <source>
        <dbReference type="ARBA" id="ARBA00023033"/>
    </source>
</evidence>
<comment type="cofactor">
    <cofactor evidence="1 13">
        <name>heme</name>
        <dbReference type="ChEBI" id="CHEBI:30413"/>
    </cofactor>
</comment>
<evidence type="ECO:0000256" key="9">
    <source>
        <dbReference type="ARBA" id="ARBA00023002"/>
    </source>
</evidence>
<reference evidence="15" key="1">
    <citation type="submission" date="2023-03" db="EMBL/GenBank/DDBJ databases">
        <title>Massive genome expansion in bonnet fungi (Mycena s.s.) driven by repeated elements and novel gene families across ecological guilds.</title>
        <authorList>
            <consortium name="Lawrence Berkeley National Laboratory"/>
            <person name="Harder C.B."/>
            <person name="Miyauchi S."/>
            <person name="Viragh M."/>
            <person name="Kuo A."/>
            <person name="Thoen E."/>
            <person name="Andreopoulos B."/>
            <person name="Lu D."/>
            <person name="Skrede I."/>
            <person name="Drula E."/>
            <person name="Henrissat B."/>
            <person name="Morin E."/>
            <person name="Kohler A."/>
            <person name="Barry K."/>
            <person name="LaButti K."/>
            <person name="Morin E."/>
            <person name="Salamov A."/>
            <person name="Lipzen A."/>
            <person name="Mereny Z."/>
            <person name="Hegedus B."/>
            <person name="Baldrian P."/>
            <person name="Stursova M."/>
            <person name="Weitz H."/>
            <person name="Taylor A."/>
            <person name="Grigoriev I.V."/>
            <person name="Nagy L.G."/>
            <person name="Martin F."/>
            <person name="Kauserud H."/>
        </authorList>
    </citation>
    <scope>NUCLEOTIDE SEQUENCE</scope>
    <source>
        <strain evidence="15">9144</strain>
    </source>
</reference>
<evidence type="ECO:0000256" key="3">
    <source>
        <dbReference type="ARBA" id="ARBA00004721"/>
    </source>
</evidence>
<dbReference type="Pfam" id="PF00067">
    <property type="entry name" value="p450"/>
    <property type="match status" value="1"/>
</dbReference>
<dbReference type="InterPro" id="IPR001128">
    <property type="entry name" value="Cyt_P450"/>
</dbReference>
<keyword evidence="8" id="KW-1133">Transmembrane helix</keyword>
<keyword evidence="10 13" id="KW-0408">Iron</keyword>
<dbReference type="GO" id="GO:0004497">
    <property type="term" value="F:monooxygenase activity"/>
    <property type="evidence" value="ECO:0007669"/>
    <property type="project" value="UniProtKB-KW"/>
</dbReference>
<name>A0AAD6YS40_9AGAR</name>
<dbReference type="Gene3D" id="1.10.630.10">
    <property type="entry name" value="Cytochrome P450"/>
    <property type="match status" value="1"/>
</dbReference>
<feature type="binding site" description="axial binding residue" evidence="13">
    <location>
        <position position="468"/>
    </location>
    <ligand>
        <name>heme</name>
        <dbReference type="ChEBI" id="CHEBI:30413"/>
    </ligand>
    <ligandPart>
        <name>Fe</name>
        <dbReference type="ChEBI" id="CHEBI:18248"/>
    </ligandPart>
</feature>
<dbReference type="GO" id="GO:0016705">
    <property type="term" value="F:oxidoreductase activity, acting on paired donors, with incorporation or reduction of molecular oxygen"/>
    <property type="evidence" value="ECO:0007669"/>
    <property type="project" value="InterPro"/>
</dbReference>
<dbReference type="PROSITE" id="PS00086">
    <property type="entry name" value="CYTOCHROME_P450"/>
    <property type="match status" value="1"/>
</dbReference>
<keyword evidence="12" id="KW-0472">Membrane</keyword>
<dbReference type="SUPFAM" id="SSF48264">
    <property type="entry name" value="Cytochrome P450"/>
    <property type="match status" value="1"/>
</dbReference>
<dbReference type="InterPro" id="IPR017972">
    <property type="entry name" value="Cyt_P450_CS"/>
</dbReference>
<keyword evidence="6" id="KW-0812">Transmembrane</keyword>
<dbReference type="InterPro" id="IPR002403">
    <property type="entry name" value="Cyt_P450_E_grp-IV"/>
</dbReference>
<keyword evidence="5 13" id="KW-0349">Heme</keyword>
<evidence type="ECO:0000256" key="10">
    <source>
        <dbReference type="ARBA" id="ARBA00023004"/>
    </source>
</evidence>
<evidence type="ECO:0000256" key="1">
    <source>
        <dbReference type="ARBA" id="ARBA00001971"/>
    </source>
</evidence>
<evidence type="ECO:0000256" key="4">
    <source>
        <dbReference type="ARBA" id="ARBA00010617"/>
    </source>
</evidence>
<comment type="pathway">
    <text evidence="3">Secondary metabolite biosynthesis; terpenoid biosynthesis.</text>
</comment>
<dbReference type="InterPro" id="IPR050121">
    <property type="entry name" value="Cytochrome_P450_monoxygenase"/>
</dbReference>
<evidence type="ECO:0000256" key="6">
    <source>
        <dbReference type="ARBA" id="ARBA00022692"/>
    </source>
</evidence>
<dbReference type="PRINTS" id="PR00385">
    <property type="entry name" value="P450"/>
</dbReference>
<dbReference type="AlphaFoldDB" id="A0AAD6YS40"/>
<comment type="similarity">
    <text evidence="4 14">Belongs to the cytochrome P450 family.</text>
</comment>
<evidence type="ECO:0000256" key="12">
    <source>
        <dbReference type="ARBA" id="ARBA00023136"/>
    </source>
</evidence>
<organism evidence="15 16">
    <name type="scientific">Mycena pura</name>
    <dbReference type="NCBI Taxonomy" id="153505"/>
    <lineage>
        <taxon>Eukaryota</taxon>
        <taxon>Fungi</taxon>
        <taxon>Dikarya</taxon>
        <taxon>Basidiomycota</taxon>
        <taxon>Agaricomycotina</taxon>
        <taxon>Agaricomycetes</taxon>
        <taxon>Agaricomycetidae</taxon>
        <taxon>Agaricales</taxon>
        <taxon>Marasmiineae</taxon>
        <taxon>Mycenaceae</taxon>
        <taxon>Mycena</taxon>
    </lineage>
</organism>
<dbReference type="Proteomes" id="UP001219525">
    <property type="component" value="Unassembled WGS sequence"/>
</dbReference>
<evidence type="ECO:0000313" key="15">
    <source>
        <dbReference type="EMBL" id="KAJ7227375.1"/>
    </source>
</evidence>
<keyword evidence="11 14" id="KW-0503">Monooxygenase</keyword>
<protein>
    <submittedName>
        <fullName evidence="15">Cytochrome P450</fullName>
    </submittedName>
</protein>
<evidence type="ECO:0000256" key="8">
    <source>
        <dbReference type="ARBA" id="ARBA00022989"/>
    </source>
</evidence>
<dbReference type="GO" id="GO:0020037">
    <property type="term" value="F:heme binding"/>
    <property type="evidence" value="ECO:0007669"/>
    <property type="project" value="InterPro"/>
</dbReference>
<dbReference type="GO" id="GO:0005506">
    <property type="term" value="F:iron ion binding"/>
    <property type="evidence" value="ECO:0007669"/>
    <property type="project" value="InterPro"/>
</dbReference>
<keyword evidence="16" id="KW-1185">Reference proteome</keyword>
<comment type="subcellular location">
    <subcellularLocation>
        <location evidence="2">Membrane</location>
    </subcellularLocation>
</comment>
<dbReference type="CDD" id="cd11069">
    <property type="entry name" value="CYP_FUM15-like"/>
    <property type="match status" value="1"/>
</dbReference>
<dbReference type="PANTHER" id="PTHR24305:SF166">
    <property type="entry name" value="CYTOCHROME P450 12A4, MITOCHONDRIAL-RELATED"/>
    <property type="match status" value="1"/>
</dbReference>
<dbReference type="GO" id="GO:0016020">
    <property type="term" value="C:membrane"/>
    <property type="evidence" value="ECO:0007669"/>
    <property type="project" value="UniProtKB-SubCell"/>
</dbReference>
<dbReference type="InterPro" id="IPR036396">
    <property type="entry name" value="Cyt_P450_sf"/>
</dbReference>
<dbReference type="EMBL" id="JARJCW010000003">
    <property type="protein sequence ID" value="KAJ7227375.1"/>
    <property type="molecule type" value="Genomic_DNA"/>
</dbReference>
<evidence type="ECO:0000256" key="14">
    <source>
        <dbReference type="RuleBase" id="RU000461"/>
    </source>
</evidence>
<dbReference type="PANTHER" id="PTHR24305">
    <property type="entry name" value="CYTOCHROME P450"/>
    <property type="match status" value="1"/>
</dbReference>
<dbReference type="PRINTS" id="PR00465">
    <property type="entry name" value="EP450IV"/>
</dbReference>